<dbReference type="AlphaFoldDB" id="A0A2L2XDR8"/>
<keyword evidence="2" id="KW-0547">Nucleotide-binding</keyword>
<name>A0A2L2XDR8_9FIRM</name>
<dbReference type="GO" id="GO:0015192">
    <property type="term" value="F:L-phenylalanine transmembrane transporter activity"/>
    <property type="evidence" value="ECO:0007669"/>
    <property type="project" value="TreeGrafter"/>
</dbReference>
<dbReference type="InterPro" id="IPR032823">
    <property type="entry name" value="BCA_ABC_TP_C"/>
</dbReference>
<keyword evidence="3 5" id="KW-0067">ATP-binding</keyword>
<keyword evidence="1" id="KW-0813">Transport</keyword>
<evidence type="ECO:0000313" key="6">
    <source>
        <dbReference type="Proteomes" id="UP000239549"/>
    </source>
</evidence>
<dbReference type="SUPFAM" id="SSF52540">
    <property type="entry name" value="P-loop containing nucleoside triphosphate hydrolases"/>
    <property type="match status" value="1"/>
</dbReference>
<dbReference type="SMART" id="SM00382">
    <property type="entry name" value="AAA"/>
    <property type="match status" value="1"/>
</dbReference>
<dbReference type="GO" id="GO:0005304">
    <property type="term" value="F:L-valine transmembrane transporter activity"/>
    <property type="evidence" value="ECO:0007669"/>
    <property type="project" value="TreeGrafter"/>
</dbReference>
<dbReference type="FunFam" id="3.40.50.300:FF:000421">
    <property type="entry name" value="Branched-chain amino acid ABC transporter ATP-binding protein"/>
    <property type="match status" value="1"/>
</dbReference>
<dbReference type="PROSITE" id="PS50893">
    <property type="entry name" value="ABC_TRANSPORTER_2"/>
    <property type="match status" value="1"/>
</dbReference>
<dbReference type="GO" id="GO:0015808">
    <property type="term" value="P:L-alanine transport"/>
    <property type="evidence" value="ECO:0007669"/>
    <property type="project" value="TreeGrafter"/>
</dbReference>
<dbReference type="GO" id="GO:1903805">
    <property type="term" value="P:L-valine import across plasma membrane"/>
    <property type="evidence" value="ECO:0007669"/>
    <property type="project" value="TreeGrafter"/>
</dbReference>
<proteinExistence type="predicted"/>
<dbReference type="InterPro" id="IPR003439">
    <property type="entry name" value="ABC_transporter-like_ATP-bd"/>
</dbReference>
<keyword evidence="6" id="KW-1185">Reference proteome</keyword>
<evidence type="ECO:0000256" key="3">
    <source>
        <dbReference type="ARBA" id="ARBA00022840"/>
    </source>
</evidence>
<protein>
    <submittedName>
        <fullName evidence="5">Branched-chain amino acid transport ATP-binding protein LivG</fullName>
    </submittedName>
</protein>
<sequence>MIILEVTGLSKHFGGVTAVNSVDFHVSRGEIVSIIGPNGAGKTTLFNLISGVAGPDSGSIKYNGEEIGGMPPDRIAVLGVTRTFQNLQIFRNMTVVENVMVGAHRLGRKGLLQAGVRWPGVASEESFIYGRAIAALELVGLGEKKDMPAEILPYGEQRLLEIARAMALEPDLILLDEPAAGMNQGETNGLGELISRFPEMGTSVLLVEHNMEMVMAVSHRIVVLDHGSKLAEGTPLEIQQDSRVISAYLGEEVF</sequence>
<evidence type="ECO:0000313" key="5">
    <source>
        <dbReference type="EMBL" id="GBF34300.1"/>
    </source>
</evidence>
<dbReference type="GO" id="GO:0016887">
    <property type="term" value="F:ATP hydrolysis activity"/>
    <property type="evidence" value="ECO:0007669"/>
    <property type="project" value="InterPro"/>
</dbReference>
<reference evidence="6" key="1">
    <citation type="submission" date="2018-02" db="EMBL/GenBank/DDBJ databases">
        <title>Genome sequence of Desulfocucumis palustris strain NAW-5.</title>
        <authorList>
            <person name="Watanabe M."/>
            <person name="Kojima H."/>
            <person name="Fukui M."/>
        </authorList>
    </citation>
    <scope>NUCLEOTIDE SEQUENCE [LARGE SCALE GENOMIC DNA]</scope>
    <source>
        <strain evidence="6">NAW-5</strain>
    </source>
</reference>
<evidence type="ECO:0000259" key="4">
    <source>
        <dbReference type="PROSITE" id="PS50893"/>
    </source>
</evidence>
<evidence type="ECO:0000256" key="2">
    <source>
        <dbReference type="ARBA" id="ARBA00022741"/>
    </source>
</evidence>
<dbReference type="GO" id="GO:1903806">
    <property type="term" value="P:L-isoleucine import across plasma membrane"/>
    <property type="evidence" value="ECO:0007669"/>
    <property type="project" value="TreeGrafter"/>
</dbReference>
<gene>
    <name evidence="5" type="ORF">DCCM_3412</name>
</gene>
<dbReference type="RefSeq" id="WP_104372573.1">
    <property type="nucleotide sequence ID" value="NZ_BFAV01000130.1"/>
</dbReference>
<evidence type="ECO:0000256" key="1">
    <source>
        <dbReference type="ARBA" id="ARBA00022448"/>
    </source>
</evidence>
<dbReference type="PANTHER" id="PTHR45772:SF7">
    <property type="entry name" value="AMINO ACID ABC TRANSPORTER ATP-BINDING PROTEIN"/>
    <property type="match status" value="1"/>
</dbReference>
<comment type="caution">
    <text evidence="5">The sequence shown here is derived from an EMBL/GenBank/DDBJ whole genome shotgun (WGS) entry which is preliminary data.</text>
</comment>
<dbReference type="InterPro" id="IPR051120">
    <property type="entry name" value="ABC_AA/LPS_Transport"/>
</dbReference>
<dbReference type="Gene3D" id="3.40.50.300">
    <property type="entry name" value="P-loop containing nucleotide triphosphate hydrolases"/>
    <property type="match status" value="1"/>
</dbReference>
<organism evidence="5 6">
    <name type="scientific">Desulfocucumis palustris</name>
    <dbReference type="NCBI Taxonomy" id="1898651"/>
    <lineage>
        <taxon>Bacteria</taxon>
        <taxon>Bacillati</taxon>
        <taxon>Bacillota</taxon>
        <taxon>Clostridia</taxon>
        <taxon>Eubacteriales</taxon>
        <taxon>Desulfocucumaceae</taxon>
        <taxon>Desulfocucumis</taxon>
    </lineage>
</organism>
<dbReference type="GO" id="GO:0015188">
    <property type="term" value="F:L-isoleucine transmembrane transporter activity"/>
    <property type="evidence" value="ECO:0007669"/>
    <property type="project" value="TreeGrafter"/>
</dbReference>
<dbReference type="PANTHER" id="PTHR45772">
    <property type="entry name" value="CONSERVED COMPONENT OF ABC TRANSPORTER FOR NATURAL AMINO ACIDS-RELATED"/>
    <property type="match status" value="1"/>
</dbReference>
<accession>A0A2L2XDR8</accession>
<feature type="domain" description="ABC transporter" evidence="4">
    <location>
        <begin position="4"/>
        <end position="251"/>
    </location>
</feature>
<dbReference type="GO" id="GO:0005886">
    <property type="term" value="C:plasma membrane"/>
    <property type="evidence" value="ECO:0007669"/>
    <property type="project" value="TreeGrafter"/>
</dbReference>
<dbReference type="Pfam" id="PF12399">
    <property type="entry name" value="BCA_ABC_TP_C"/>
    <property type="match status" value="1"/>
</dbReference>
<dbReference type="CDD" id="cd03219">
    <property type="entry name" value="ABC_Mj1267_LivG_branched"/>
    <property type="match status" value="1"/>
</dbReference>
<dbReference type="EMBL" id="BFAV01000130">
    <property type="protein sequence ID" value="GBF34300.1"/>
    <property type="molecule type" value="Genomic_DNA"/>
</dbReference>
<dbReference type="Proteomes" id="UP000239549">
    <property type="component" value="Unassembled WGS sequence"/>
</dbReference>
<dbReference type="Pfam" id="PF00005">
    <property type="entry name" value="ABC_tran"/>
    <property type="match status" value="1"/>
</dbReference>
<dbReference type="InterPro" id="IPR027417">
    <property type="entry name" value="P-loop_NTPase"/>
</dbReference>
<dbReference type="GO" id="GO:0005524">
    <property type="term" value="F:ATP binding"/>
    <property type="evidence" value="ECO:0007669"/>
    <property type="project" value="UniProtKB-KW"/>
</dbReference>
<dbReference type="GO" id="GO:0042941">
    <property type="term" value="P:D-alanine transmembrane transport"/>
    <property type="evidence" value="ECO:0007669"/>
    <property type="project" value="TreeGrafter"/>
</dbReference>
<dbReference type="InterPro" id="IPR003593">
    <property type="entry name" value="AAA+_ATPase"/>
</dbReference>
<dbReference type="OrthoDB" id="9779136at2"/>